<sequence>MSKKLEKNGLWESSRMMLPEHKEAYILYQQNLRKNSRPQLDDQETERLSSIIAESMLFRKEVTLVLFGEFDNSELTGVVTKIDQQQKNVRLARGNDFVWINTENIIGAMFY</sequence>
<dbReference type="AlphaFoldDB" id="A0A1I1Y9S7"/>
<evidence type="ECO:0000313" key="1">
    <source>
        <dbReference type="EMBL" id="SFE14883.1"/>
    </source>
</evidence>
<dbReference type="EMBL" id="FONN01000001">
    <property type="protein sequence ID" value="SFE14883.1"/>
    <property type="molecule type" value="Genomic_DNA"/>
</dbReference>
<keyword evidence="2" id="KW-1185">Reference proteome</keyword>
<protein>
    <submittedName>
        <fullName evidence="1">YolD-like protein</fullName>
    </submittedName>
</protein>
<proteinExistence type="predicted"/>
<accession>A0A1I1Y9S7</accession>
<name>A0A1I1Y9S7_9BACL</name>
<gene>
    <name evidence="1" type="ORF">SAMN04487969_101319</name>
</gene>
<dbReference type="InterPro" id="IPR014962">
    <property type="entry name" value="YolD"/>
</dbReference>
<evidence type="ECO:0000313" key="2">
    <source>
        <dbReference type="Proteomes" id="UP000183410"/>
    </source>
</evidence>
<dbReference type="RefSeq" id="WP_046230634.1">
    <property type="nucleotide sequence ID" value="NZ_FONN01000001.1"/>
</dbReference>
<dbReference type="OrthoDB" id="2376882at2"/>
<organism evidence="1 2">
    <name type="scientific">Paenibacillus algorifonticola</name>
    <dbReference type="NCBI Taxonomy" id="684063"/>
    <lineage>
        <taxon>Bacteria</taxon>
        <taxon>Bacillati</taxon>
        <taxon>Bacillota</taxon>
        <taxon>Bacilli</taxon>
        <taxon>Bacillales</taxon>
        <taxon>Paenibacillaceae</taxon>
        <taxon>Paenibacillus</taxon>
    </lineage>
</organism>
<dbReference type="Proteomes" id="UP000183410">
    <property type="component" value="Unassembled WGS sequence"/>
</dbReference>
<reference evidence="2" key="1">
    <citation type="submission" date="2016-10" db="EMBL/GenBank/DDBJ databases">
        <authorList>
            <person name="Varghese N."/>
            <person name="Submissions S."/>
        </authorList>
    </citation>
    <scope>NUCLEOTIDE SEQUENCE [LARGE SCALE GENOMIC DNA]</scope>
    <source>
        <strain evidence="2">CGMCC 1.10223</strain>
    </source>
</reference>
<dbReference type="Pfam" id="PF08863">
    <property type="entry name" value="YolD"/>
    <property type="match status" value="1"/>
</dbReference>